<evidence type="ECO:0000313" key="2">
    <source>
        <dbReference type="Proteomes" id="UP000288227"/>
    </source>
</evidence>
<proteinExistence type="predicted"/>
<dbReference type="AlphaFoldDB" id="A0A401U6N6"/>
<reference evidence="1 2" key="1">
    <citation type="submission" date="2018-11" db="EMBL/GenBank/DDBJ databases">
        <title>Chryseotalea sanarue gen. nov., sp., nov., a member of the family Cytophagaceae, isolated from a brackish lake in Hamamatsu Japan.</title>
        <authorList>
            <person name="Maejima Y."/>
            <person name="Iino T."/>
            <person name="Muraguchi Y."/>
            <person name="Fukuda K."/>
            <person name="Ohkuma M."/>
            <person name="Moriuchi R."/>
            <person name="Dohra H."/>
            <person name="Kimbara K."/>
            <person name="Shintani M."/>
        </authorList>
    </citation>
    <scope>NUCLEOTIDE SEQUENCE [LARGE SCALE GENOMIC DNA]</scope>
    <source>
        <strain evidence="1 2">Ys</strain>
    </source>
</reference>
<comment type="caution">
    <text evidence="1">The sequence shown here is derived from an EMBL/GenBank/DDBJ whole genome shotgun (WGS) entry which is preliminary data.</text>
</comment>
<organism evidence="1 2">
    <name type="scientific">Chryseotalea sanaruensis</name>
    <dbReference type="NCBI Taxonomy" id="2482724"/>
    <lineage>
        <taxon>Bacteria</taxon>
        <taxon>Pseudomonadati</taxon>
        <taxon>Bacteroidota</taxon>
        <taxon>Cytophagia</taxon>
        <taxon>Cytophagales</taxon>
        <taxon>Chryseotaleaceae</taxon>
        <taxon>Chryseotalea</taxon>
    </lineage>
</organism>
<sequence length="199" mass="23620">MFGQTNYISKDSLFRFKLSGNLEKVDEEGFHTIDTLEIIHTTSNRIIQTIKPDTKFENPNNYEAWKIIDINYDGNEDFILISGNGQYRDILYDFYIYDIKTGLFSKWESEFNDGANLINVRPSFDVVNKTITTYWHNTDTFQKTSIFKFFNGEYQLVEEYNQELDKETNGKFLITTHKKMVEGKWKLMEFEMISLQKEN</sequence>
<keyword evidence="2" id="KW-1185">Reference proteome</keyword>
<dbReference type="NCBIfam" id="NF047539">
    <property type="entry name" value="XAC2610_fam"/>
    <property type="match status" value="1"/>
</dbReference>
<gene>
    <name evidence="1" type="ORF">SanaruYs_07270</name>
</gene>
<name>A0A401U6N6_9BACT</name>
<dbReference type="EMBL" id="BHXQ01000001">
    <property type="protein sequence ID" value="GCC50512.1"/>
    <property type="molecule type" value="Genomic_DNA"/>
</dbReference>
<accession>A0A401U6N6</accession>
<dbReference type="Proteomes" id="UP000288227">
    <property type="component" value="Unassembled WGS sequence"/>
</dbReference>
<dbReference type="InterPro" id="IPR058087">
    <property type="entry name" value="XAC2610_dom"/>
</dbReference>
<evidence type="ECO:0000313" key="1">
    <source>
        <dbReference type="EMBL" id="GCC50512.1"/>
    </source>
</evidence>
<protein>
    <submittedName>
        <fullName evidence="1">Uncharacterized protein</fullName>
    </submittedName>
</protein>